<evidence type="ECO:0000259" key="6">
    <source>
        <dbReference type="PROSITE" id="PS51372"/>
    </source>
</evidence>
<dbReference type="GeneID" id="84579340"/>
<dbReference type="Gene3D" id="1.10.10.10">
    <property type="entry name" value="Winged helix-like DNA-binding domain superfamily/Winged helix DNA-binding domain"/>
    <property type="match status" value="1"/>
</dbReference>
<dbReference type="AlphaFoldDB" id="A0A2N6UGN8"/>
<evidence type="ECO:0000313" key="7">
    <source>
        <dbReference type="EMBL" id="PMC80771.1"/>
    </source>
</evidence>
<proteinExistence type="predicted"/>
<dbReference type="PANTHER" id="PTHR30185:SF18">
    <property type="entry name" value="TRANSCRIPTIONAL REGULATOR MTLR"/>
    <property type="match status" value="1"/>
</dbReference>
<dbReference type="Gene3D" id="1.10.1790.10">
    <property type="entry name" value="PRD domain"/>
    <property type="match status" value="2"/>
</dbReference>
<dbReference type="InterPro" id="IPR050661">
    <property type="entry name" value="BglG_antiterminators"/>
</dbReference>
<gene>
    <name evidence="7" type="ORF">CJ192_09095</name>
</gene>
<keyword evidence="4" id="KW-0804">Transcription</keyword>
<dbReference type="PANTHER" id="PTHR30185">
    <property type="entry name" value="CRYPTIC BETA-GLUCOSIDE BGL OPERON ANTITERMINATOR"/>
    <property type="match status" value="1"/>
</dbReference>
<dbReference type="PROSITE" id="PS51372">
    <property type="entry name" value="PRD_2"/>
    <property type="match status" value="2"/>
</dbReference>
<dbReference type="InterPro" id="IPR016152">
    <property type="entry name" value="PTrfase/Anion_transptr"/>
</dbReference>
<dbReference type="Pfam" id="PF00359">
    <property type="entry name" value="PTS_EIIA_2"/>
    <property type="match status" value="1"/>
</dbReference>
<evidence type="ECO:0000313" key="8">
    <source>
        <dbReference type="Proteomes" id="UP000235658"/>
    </source>
</evidence>
<dbReference type="InterPro" id="IPR007737">
    <property type="entry name" value="Mga_HTH"/>
</dbReference>
<feature type="domain" description="PRD" evidence="6">
    <location>
        <begin position="166"/>
        <end position="273"/>
    </location>
</feature>
<reference evidence="7 8" key="1">
    <citation type="submission" date="2017-09" db="EMBL/GenBank/DDBJ databases">
        <title>Bacterial strain isolated from the female urinary microbiota.</title>
        <authorList>
            <person name="Thomas-White K."/>
            <person name="Kumar N."/>
            <person name="Forster S."/>
            <person name="Putonti C."/>
            <person name="Lawley T."/>
            <person name="Wolfe A.J."/>
        </authorList>
    </citation>
    <scope>NUCLEOTIDE SEQUENCE [LARGE SCALE GENOMIC DNA]</scope>
    <source>
        <strain evidence="7 8">UMB0204</strain>
    </source>
</reference>
<evidence type="ECO:0000256" key="3">
    <source>
        <dbReference type="ARBA" id="ARBA00023159"/>
    </source>
</evidence>
<keyword evidence="1" id="KW-0677">Repeat</keyword>
<feature type="domain" description="PTS EIIA type-2" evidence="5">
    <location>
        <begin position="483"/>
        <end position="621"/>
    </location>
</feature>
<name>A0A2N6UGN8_9FIRM</name>
<comment type="caution">
    <text evidence="7">The sequence shown here is derived from an EMBL/GenBank/DDBJ whole genome shotgun (WGS) entry which is preliminary data.</text>
</comment>
<sequence length="621" mass="72480">MIWKKIENRSLQLLEILERSSISEELLLEKLEVSKKTLSNDVKQLNKKMQNCAFVNLKDKKLSLFVYDYNLYKRCVNIIKKEGESFNNEKYRLIYIIGYLFLNDTANMGDLSFEMMISKTTLNKDIEKLNNLIKDYRLKISGKPNVGICLQGEEIDIRNFVIENCYYEIIKENKNTKIVSKIIKDILSPYLIDEDTIEKMKMFLNVSISRINKGHNIENLSDNYSYDSNKFSFDIANILRDKVSHMFEIVLSHEELKFITVPIRGMRTPLITNKISDIKIGDEIYDLIEEIFMAIKKQMDLEVDLGKVKKEFTYHIYFLLNRIKLDYKIQNSLNDEIKKEYRVAYKMAEIASKVIEDKLDKNINESEKSYLASYFQIYIVEKLDLINKNSFKIAIYTSDEINGQSLKRKLKSMSPGNDLSVSILDSIDGNLNSFDLIITNKDIDTDINQISGKEAYNFAIIKERIENLKEKKNLVLNKRFLKSVFLNELNDQKLFLLDGVDFNENLIYMLDSLENEGLISKDFKQKVIDREKKSSTIFSQSIAFPHAKANKLTVAFGINEKSYPKLIFLVGLPENLDEVLVKLYDEIVTIANDENLVEKISKIKSYPKLMEFFIKDTNLFR</sequence>
<dbReference type="EMBL" id="PNHP01000008">
    <property type="protein sequence ID" value="PMC80771.1"/>
    <property type="molecule type" value="Genomic_DNA"/>
</dbReference>
<dbReference type="RefSeq" id="WP_102198528.1">
    <property type="nucleotide sequence ID" value="NZ_PNHP01000008.1"/>
</dbReference>
<dbReference type="PROSITE" id="PS51094">
    <property type="entry name" value="PTS_EIIA_TYPE_2"/>
    <property type="match status" value="1"/>
</dbReference>
<dbReference type="SUPFAM" id="SSF63520">
    <property type="entry name" value="PTS-regulatory domain, PRD"/>
    <property type="match status" value="1"/>
</dbReference>
<dbReference type="Pfam" id="PF05043">
    <property type="entry name" value="Mga"/>
    <property type="match status" value="1"/>
</dbReference>
<evidence type="ECO:0000256" key="4">
    <source>
        <dbReference type="ARBA" id="ARBA00023163"/>
    </source>
</evidence>
<keyword evidence="3" id="KW-0010">Activator</keyword>
<dbReference type="InterPro" id="IPR011608">
    <property type="entry name" value="PRD"/>
</dbReference>
<dbReference type="InterPro" id="IPR036388">
    <property type="entry name" value="WH-like_DNA-bd_sf"/>
</dbReference>
<dbReference type="SUPFAM" id="SSF55804">
    <property type="entry name" value="Phoshotransferase/anion transport protein"/>
    <property type="match status" value="1"/>
</dbReference>
<evidence type="ECO:0000256" key="2">
    <source>
        <dbReference type="ARBA" id="ARBA00023015"/>
    </source>
</evidence>
<dbReference type="GO" id="GO:0006355">
    <property type="term" value="P:regulation of DNA-templated transcription"/>
    <property type="evidence" value="ECO:0007669"/>
    <property type="project" value="InterPro"/>
</dbReference>
<dbReference type="Pfam" id="PF00874">
    <property type="entry name" value="PRD"/>
    <property type="match status" value="1"/>
</dbReference>
<evidence type="ECO:0000256" key="1">
    <source>
        <dbReference type="ARBA" id="ARBA00022737"/>
    </source>
</evidence>
<evidence type="ECO:0000259" key="5">
    <source>
        <dbReference type="PROSITE" id="PS51094"/>
    </source>
</evidence>
<dbReference type="InterPro" id="IPR036634">
    <property type="entry name" value="PRD_sf"/>
</dbReference>
<dbReference type="Gene3D" id="3.40.930.10">
    <property type="entry name" value="Mannitol-specific EII, Chain A"/>
    <property type="match status" value="1"/>
</dbReference>
<organism evidence="7 8">
    <name type="scientific">Anaerococcus hydrogenalis</name>
    <dbReference type="NCBI Taxonomy" id="33029"/>
    <lineage>
        <taxon>Bacteria</taxon>
        <taxon>Bacillati</taxon>
        <taxon>Bacillota</taxon>
        <taxon>Tissierellia</taxon>
        <taxon>Tissierellales</taxon>
        <taxon>Peptoniphilaceae</taxon>
        <taxon>Anaerococcus</taxon>
    </lineage>
</organism>
<dbReference type="InterPro" id="IPR002178">
    <property type="entry name" value="PTS_EIIA_type-2_dom"/>
</dbReference>
<protein>
    <submittedName>
        <fullName evidence="7">Transcriptional antiterminator</fullName>
    </submittedName>
</protein>
<feature type="domain" description="PRD" evidence="6">
    <location>
        <begin position="279"/>
        <end position="385"/>
    </location>
</feature>
<accession>A0A2N6UGN8</accession>
<keyword evidence="2" id="KW-0805">Transcription regulation</keyword>
<dbReference type="Proteomes" id="UP000235658">
    <property type="component" value="Unassembled WGS sequence"/>
</dbReference>